<gene>
    <name evidence="5" type="ORF">AALO_G00032250</name>
</gene>
<organism evidence="5 6">
    <name type="scientific">Alosa alosa</name>
    <name type="common">allis shad</name>
    <dbReference type="NCBI Taxonomy" id="278164"/>
    <lineage>
        <taxon>Eukaryota</taxon>
        <taxon>Metazoa</taxon>
        <taxon>Chordata</taxon>
        <taxon>Craniata</taxon>
        <taxon>Vertebrata</taxon>
        <taxon>Euteleostomi</taxon>
        <taxon>Actinopterygii</taxon>
        <taxon>Neopterygii</taxon>
        <taxon>Teleostei</taxon>
        <taxon>Clupei</taxon>
        <taxon>Clupeiformes</taxon>
        <taxon>Clupeoidei</taxon>
        <taxon>Clupeidae</taxon>
        <taxon>Alosa</taxon>
    </lineage>
</organism>
<dbReference type="Pfam" id="PF25021">
    <property type="entry name" value="TEN_NHL"/>
    <property type="match status" value="1"/>
</dbReference>
<proteinExistence type="predicted"/>
<dbReference type="InterPro" id="IPR056822">
    <property type="entry name" value="TEN_NHL"/>
</dbReference>
<feature type="domain" description="Teneurin NHL" evidence="4">
    <location>
        <begin position="29"/>
        <end position="117"/>
    </location>
</feature>
<dbReference type="Gene3D" id="2.120.10.30">
    <property type="entry name" value="TolB, C-terminal domain"/>
    <property type="match status" value="1"/>
</dbReference>
<evidence type="ECO:0000313" key="6">
    <source>
        <dbReference type="Proteomes" id="UP000823561"/>
    </source>
</evidence>
<dbReference type="GO" id="GO:0048666">
    <property type="term" value="P:neuron development"/>
    <property type="evidence" value="ECO:0007669"/>
    <property type="project" value="TreeGrafter"/>
</dbReference>
<name>A0AAV6HGC7_9TELE</name>
<dbReference type="Proteomes" id="UP000823561">
    <property type="component" value="Chromosome 2"/>
</dbReference>
<evidence type="ECO:0000256" key="1">
    <source>
        <dbReference type="ARBA" id="ARBA00022536"/>
    </source>
</evidence>
<comment type="caution">
    <text evidence="5">The sequence shown here is derived from an EMBL/GenBank/DDBJ whole genome shotgun (WGS) entry which is preliminary data.</text>
</comment>
<protein>
    <recommendedName>
        <fullName evidence="4">Teneurin NHL domain-containing protein</fullName>
    </recommendedName>
</protein>
<dbReference type="GO" id="GO:0007157">
    <property type="term" value="P:heterophilic cell-cell adhesion via plasma membrane cell adhesion molecules"/>
    <property type="evidence" value="ECO:0007669"/>
    <property type="project" value="TreeGrafter"/>
</dbReference>
<keyword evidence="2" id="KW-0677">Repeat</keyword>
<evidence type="ECO:0000259" key="4">
    <source>
        <dbReference type="Pfam" id="PF25021"/>
    </source>
</evidence>
<reference evidence="5" key="1">
    <citation type="submission" date="2020-10" db="EMBL/GenBank/DDBJ databases">
        <title>Chromosome-scale genome assembly of the Allis shad, Alosa alosa.</title>
        <authorList>
            <person name="Margot Z."/>
            <person name="Christophe K."/>
            <person name="Cabau C."/>
            <person name="Louis A."/>
            <person name="Berthelot C."/>
            <person name="Parey E."/>
            <person name="Roest Crollius H."/>
            <person name="Montfort J."/>
            <person name="Robinson-Rechavi M."/>
            <person name="Bucao C."/>
            <person name="Bouchez O."/>
            <person name="Gislard M."/>
            <person name="Lluch J."/>
            <person name="Milhes M."/>
            <person name="Lampietro C."/>
            <person name="Lopez Roques C."/>
            <person name="Donnadieu C."/>
            <person name="Braasch I."/>
            <person name="Desvignes T."/>
            <person name="Postlethwait J."/>
            <person name="Bobe J."/>
            <person name="Guiguen Y."/>
        </authorList>
    </citation>
    <scope>NUCLEOTIDE SEQUENCE</scope>
    <source>
        <strain evidence="5">M-15738</strain>
        <tissue evidence="5">Blood</tissue>
    </source>
</reference>
<dbReference type="EMBL" id="JADWDJ010000002">
    <property type="protein sequence ID" value="KAG5284946.1"/>
    <property type="molecule type" value="Genomic_DNA"/>
</dbReference>
<keyword evidence="1" id="KW-0245">EGF-like domain</keyword>
<dbReference type="AlphaFoldDB" id="A0AAV6HGC7"/>
<dbReference type="GO" id="GO:0042803">
    <property type="term" value="F:protein homodimerization activity"/>
    <property type="evidence" value="ECO:0007669"/>
    <property type="project" value="TreeGrafter"/>
</dbReference>
<dbReference type="InterPro" id="IPR051216">
    <property type="entry name" value="Teneurin"/>
</dbReference>
<evidence type="ECO:0000256" key="3">
    <source>
        <dbReference type="ARBA" id="ARBA00023157"/>
    </source>
</evidence>
<keyword evidence="6" id="KW-1185">Reference proteome</keyword>
<evidence type="ECO:0000313" key="5">
    <source>
        <dbReference type="EMBL" id="KAG5284946.1"/>
    </source>
</evidence>
<sequence length="117" mass="12580">MSLIFLLAPRTGILHKGSGENVFVSQQQPPVITTVMGNGRRRSMSCPSCSGAAEGNKLLAPVALACDADGNLYVGDMNFVRRVYPSLNTTAVLDLGKNKDLRHGNSPTHKYYMASDP</sequence>
<dbReference type="InterPro" id="IPR011042">
    <property type="entry name" value="6-blade_b-propeller_TolB-like"/>
</dbReference>
<evidence type="ECO:0000256" key="2">
    <source>
        <dbReference type="ARBA" id="ARBA00022737"/>
    </source>
</evidence>
<dbReference type="PANTHER" id="PTHR11219:SF8">
    <property type="entry name" value="TENEURIN-2"/>
    <property type="match status" value="1"/>
</dbReference>
<dbReference type="GO" id="GO:0043005">
    <property type="term" value="C:neuron projection"/>
    <property type="evidence" value="ECO:0007669"/>
    <property type="project" value="TreeGrafter"/>
</dbReference>
<keyword evidence="3" id="KW-1015">Disulfide bond</keyword>
<dbReference type="PANTHER" id="PTHR11219">
    <property type="entry name" value="TENEURIN AND N-ACETYLGLUCOSAMINE-1-PHOSPHODIESTER ALPHA-N-ACETYLGLUCOSAMINIDASE"/>
    <property type="match status" value="1"/>
</dbReference>
<dbReference type="GO" id="GO:0046982">
    <property type="term" value="F:protein heterodimerization activity"/>
    <property type="evidence" value="ECO:0007669"/>
    <property type="project" value="TreeGrafter"/>
</dbReference>
<accession>A0AAV6HGC7</accession>
<dbReference type="GO" id="GO:0050839">
    <property type="term" value="F:cell adhesion molecule binding"/>
    <property type="evidence" value="ECO:0007669"/>
    <property type="project" value="TreeGrafter"/>
</dbReference>